<keyword evidence="7 9" id="KW-0732">Signal</keyword>
<feature type="chain" id="PRO_5046125016" evidence="9">
    <location>
        <begin position="20"/>
        <end position="334"/>
    </location>
</feature>
<accession>A0ABW1J7N1</accession>
<dbReference type="PANTHER" id="PTHR30024">
    <property type="entry name" value="ALIPHATIC SULFONATES-BINDING PROTEIN-RELATED"/>
    <property type="match status" value="1"/>
</dbReference>
<proteinExistence type="inferred from homology"/>
<evidence type="ECO:0000256" key="7">
    <source>
        <dbReference type="ARBA" id="ARBA00022729"/>
    </source>
</evidence>
<evidence type="ECO:0000256" key="1">
    <source>
        <dbReference type="ARBA" id="ARBA00004418"/>
    </source>
</evidence>
<dbReference type="PANTHER" id="PTHR30024:SF47">
    <property type="entry name" value="TAURINE-BINDING PERIPLASMIC PROTEIN"/>
    <property type="match status" value="1"/>
</dbReference>
<dbReference type="Pfam" id="PF13379">
    <property type="entry name" value="NMT1_2"/>
    <property type="match status" value="1"/>
</dbReference>
<keyword evidence="8" id="KW-0472">Membrane</keyword>
<dbReference type="InterPro" id="IPR044527">
    <property type="entry name" value="NrtA/CpmA_ABC-bd_dom"/>
</dbReference>
<sequence length="334" mass="34900">MRCRSIALLALVAVGVLSACSRAPERTEPPGATTPAAEVRLGHLPNITHAPALIGIAKGYFAAELGGTTLTTQVFNAGPDEVNALLGGSLDAAFIGSGPAINAFARSNGKAVRLVAGSTSGGAQLVVRPDIRTPEQLRGTVIATPQLGNTQDVAAKKWLAEQGLPPGPGGVTVQNLDNPRTLDLFRTGQIAGGWLPEPWSSRLVEAGARVLVDERDRWPGGRFPATVLIVRTDFLAAHPQTVDALLRAEQQAIDLLSTDPAEARAVVNAEIARLTGAALEPPVLDRAFAGLSFGLDPLAETFPRLATDSVTAGVATREPDLQGFLDTTRERSAR</sequence>
<dbReference type="SUPFAM" id="SSF53850">
    <property type="entry name" value="Periplasmic binding protein-like II"/>
    <property type="match status" value="1"/>
</dbReference>
<evidence type="ECO:0000256" key="2">
    <source>
        <dbReference type="ARBA" id="ARBA00004533"/>
    </source>
</evidence>
<dbReference type="Proteomes" id="UP001596302">
    <property type="component" value="Unassembled WGS sequence"/>
</dbReference>
<dbReference type="RefSeq" id="WP_379587713.1">
    <property type="nucleotide sequence ID" value="NZ_JBHSQW010000044.1"/>
</dbReference>
<comment type="similarity">
    <text evidence="3">Belongs to the bacterial solute-binding protein SsuA/TauA family.</text>
</comment>
<gene>
    <name evidence="10" type="ORF">ACFQE5_21855</name>
</gene>
<comment type="subcellular location">
    <subcellularLocation>
        <location evidence="2">Cell inner membrane</location>
    </subcellularLocation>
    <subcellularLocation>
        <location evidence="1">Periplasm</location>
    </subcellularLocation>
</comment>
<evidence type="ECO:0000256" key="9">
    <source>
        <dbReference type="SAM" id="SignalP"/>
    </source>
</evidence>
<dbReference type="Gene3D" id="3.40.190.10">
    <property type="entry name" value="Periplasmic binding protein-like II"/>
    <property type="match status" value="2"/>
</dbReference>
<feature type="signal peptide" evidence="9">
    <location>
        <begin position="1"/>
        <end position="19"/>
    </location>
</feature>
<evidence type="ECO:0000256" key="8">
    <source>
        <dbReference type="ARBA" id="ARBA00023136"/>
    </source>
</evidence>
<evidence type="ECO:0000256" key="6">
    <source>
        <dbReference type="ARBA" id="ARBA00022519"/>
    </source>
</evidence>
<comment type="caution">
    <text evidence="10">The sequence shown here is derived from an EMBL/GenBank/DDBJ whole genome shotgun (WGS) entry which is preliminary data.</text>
</comment>
<keyword evidence="11" id="KW-1185">Reference proteome</keyword>
<reference evidence="11" key="1">
    <citation type="journal article" date="2019" name="Int. J. Syst. Evol. Microbiol.">
        <title>The Global Catalogue of Microorganisms (GCM) 10K type strain sequencing project: providing services to taxonomists for standard genome sequencing and annotation.</title>
        <authorList>
            <consortium name="The Broad Institute Genomics Platform"/>
            <consortium name="The Broad Institute Genome Sequencing Center for Infectious Disease"/>
            <person name="Wu L."/>
            <person name="Ma J."/>
        </authorList>
    </citation>
    <scope>NUCLEOTIDE SEQUENCE [LARGE SCALE GENOMIC DNA]</scope>
    <source>
        <strain evidence="11">CCM 8391</strain>
    </source>
</reference>
<dbReference type="PROSITE" id="PS51257">
    <property type="entry name" value="PROKAR_LIPOPROTEIN"/>
    <property type="match status" value="1"/>
</dbReference>
<organism evidence="10 11">
    <name type="scientific">Pseudonocardia hispaniensis</name>
    <dbReference type="NCBI Taxonomy" id="904933"/>
    <lineage>
        <taxon>Bacteria</taxon>
        <taxon>Bacillati</taxon>
        <taxon>Actinomycetota</taxon>
        <taxon>Actinomycetes</taxon>
        <taxon>Pseudonocardiales</taxon>
        <taxon>Pseudonocardiaceae</taxon>
        <taxon>Pseudonocardia</taxon>
    </lineage>
</organism>
<keyword evidence="6" id="KW-0997">Cell inner membrane</keyword>
<evidence type="ECO:0000313" key="10">
    <source>
        <dbReference type="EMBL" id="MFC5996858.1"/>
    </source>
</evidence>
<evidence type="ECO:0000256" key="4">
    <source>
        <dbReference type="ARBA" id="ARBA00022448"/>
    </source>
</evidence>
<evidence type="ECO:0000256" key="5">
    <source>
        <dbReference type="ARBA" id="ARBA00022475"/>
    </source>
</evidence>
<dbReference type="EMBL" id="JBHSQW010000044">
    <property type="protein sequence ID" value="MFC5996858.1"/>
    <property type="molecule type" value="Genomic_DNA"/>
</dbReference>
<name>A0ABW1J7N1_9PSEU</name>
<evidence type="ECO:0000256" key="3">
    <source>
        <dbReference type="ARBA" id="ARBA00010742"/>
    </source>
</evidence>
<dbReference type="CDD" id="cd13553">
    <property type="entry name" value="PBP2_NrtA_CpmA_like"/>
    <property type="match status" value="1"/>
</dbReference>
<protein>
    <submittedName>
        <fullName evidence="10">ABC transporter substrate-binding protein</fullName>
    </submittedName>
</protein>
<evidence type="ECO:0000313" key="11">
    <source>
        <dbReference type="Proteomes" id="UP001596302"/>
    </source>
</evidence>
<keyword evidence="4" id="KW-0813">Transport</keyword>
<keyword evidence="5" id="KW-1003">Cell membrane</keyword>